<name>A0A3M7T3A9_BRAPC</name>
<gene>
    <name evidence="2" type="ORF">BpHYR1_005914</name>
</gene>
<proteinExistence type="predicted"/>
<organism evidence="2 3">
    <name type="scientific">Brachionus plicatilis</name>
    <name type="common">Marine rotifer</name>
    <name type="synonym">Brachionus muelleri</name>
    <dbReference type="NCBI Taxonomy" id="10195"/>
    <lineage>
        <taxon>Eukaryota</taxon>
        <taxon>Metazoa</taxon>
        <taxon>Spiralia</taxon>
        <taxon>Gnathifera</taxon>
        <taxon>Rotifera</taxon>
        <taxon>Eurotatoria</taxon>
        <taxon>Monogononta</taxon>
        <taxon>Pseudotrocha</taxon>
        <taxon>Ploima</taxon>
        <taxon>Brachionidae</taxon>
        <taxon>Brachionus</taxon>
    </lineage>
</organism>
<comment type="caution">
    <text evidence="2">The sequence shown here is derived from an EMBL/GenBank/DDBJ whole genome shotgun (WGS) entry which is preliminary data.</text>
</comment>
<sequence>MKIGDPINIEINITINNNKGLVDSVKLCFRIIQDAMHNNLDYFYFYDKINFLLKVFIQKKTKRTYFLVAANYILSADLTSGFLLFLAFSFLLIFTYRKTLQTTPWGSNEKMGGEKL</sequence>
<dbReference type="AlphaFoldDB" id="A0A3M7T3A9"/>
<feature type="transmembrane region" description="Helical" evidence="1">
    <location>
        <begin position="64"/>
        <end position="94"/>
    </location>
</feature>
<protein>
    <submittedName>
        <fullName evidence="2">Uncharacterized protein</fullName>
    </submittedName>
</protein>
<keyword evidence="1" id="KW-0472">Membrane</keyword>
<keyword evidence="1" id="KW-0812">Transmembrane</keyword>
<evidence type="ECO:0000313" key="3">
    <source>
        <dbReference type="Proteomes" id="UP000276133"/>
    </source>
</evidence>
<keyword evidence="1" id="KW-1133">Transmembrane helix</keyword>
<evidence type="ECO:0000313" key="2">
    <source>
        <dbReference type="EMBL" id="RNA42522.1"/>
    </source>
</evidence>
<accession>A0A3M7T3A9</accession>
<evidence type="ECO:0000256" key="1">
    <source>
        <dbReference type="SAM" id="Phobius"/>
    </source>
</evidence>
<dbReference type="EMBL" id="REGN01000358">
    <property type="protein sequence ID" value="RNA42522.1"/>
    <property type="molecule type" value="Genomic_DNA"/>
</dbReference>
<keyword evidence="3" id="KW-1185">Reference proteome</keyword>
<reference evidence="2 3" key="1">
    <citation type="journal article" date="2018" name="Sci. Rep.">
        <title>Genomic signatures of local adaptation to the degree of environmental predictability in rotifers.</title>
        <authorList>
            <person name="Franch-Gras L."/>
            <person name="Hahn C."/>
            <person name="Garcia-Roger E.M."/>
            <person name="Carmona M.J."/>
            <person name="Serra M."/>
            <person name="Gomez A."/>
        </authorList>
    </citation>
    <scope>NUCLEOTIDE SEQUENCE [LARGE SCALE GENOMIC DNA]</scope>
    <source>
        <strain evidence="2">HYR1</strain>
    </source>
</reference>
<dbReference type="Proteomes" id="UP000276133">
    <property type="component" value="Unassembled WGS sequence"/>
</dbReference>